<evidence type="ECO:0000313" key="2">
    <source>
        <dbReference type="Proteomes" id="UP000256805"/>
    </source>
</evidence>
<organism evidence="1 2">
    <name type="scientific">Cupriavidus taiwanensis</name>
    <dbReference type="NCBI Taxonomy" id="164546"/>
    <lineage>
        <taxon>Bacteria</taxon>
        <taxon>Pseudomonadati</taxon>
        <taxon>Pseudomonadota</taxon>
        <taxon>Betaproteobacteria</taxon>
        <taxon>Burkholderiales</taxon>
        <taxon>Burkholderiaceae</taxon>
        <taxon>Cupriavidus</taxon>
    </lineage>
</organism>
<dbReference type="Proteomes" id="UP000256805">
    <property type="component" value="Unassembled WGS sequence"/>
</dbReference>
<evidence type="ECO:0000313" key="1">
    <source>
        <dbReference type="EMBL" id="SPS02507.1"/>
    </source>
</evidence>
<dbReference type="AlphaFoldDB" id="A0A375JBN2"/>
<protein>
    <submittedName>
        <fullName evidence="1">Uncharacterized protein</fullName>
    </submittedName>
</protein>
<dbReference type="EMBL" id="OVTA01000075">
    <property type="protein sequence ID" value="SPS02507.1"/>
    <property type="molecule type" value="Genomic_DNA"/>
</dbReference>
<sequence length="68" mass="7710">MPLSPTAQMFVNIAREKDRADLRHSYVEYPGPNGMQMGQPHHAAQRAAEMEKLTDEEYAVRLGVSHLM</sequence>
<name>A0A375JBN2_9BURK</name>
<accession>A0A375JBN2</accession>
<reference evidence="1 2" key="1">
    <citation type="submission" date="2018-01" db="EMBL/GenBank/DDBJ databases">
        <authorList>
            <person name="Gaut B.S."/>
            <person name="Morton B.R."/>
            <person name="Clegg M.T."/>
            <person name="Duvall M.R."/>
        </authorList>
    </citation>
    <scope>NUCLEOTIDE SEQUENCE [LARGE SCALE GENOMIC DNA]</scope>
    <source>
        <strain evidence="1">Cupriavidus taiwanensis cmp 52</strain>
    </source>
</reference>
<proteinExistence type="predicted"/>
<gene>
    <name evidence="1" type="ORF">CBM2634_U120020</name>
</gene>